<evidence type="ECO:0000256" key="4">
    <source>
        <dbReference type="SAM" id="MobiDB-lite"/>
    </source>
</evidence>
<reference evidence="5 7" key="2">
    <citation type="journal article" date="2014" name="BMC Genomics">
        <title>An improved genome release (version Mt4.0) for the model legume Medicago truncatula.</title>
        <authorList>
            <person name="Tang H."/>
            <person name="Krishnakumar V."/>
            <person name="Bidwell S."/>
            <person name="Rosen B."/>
            <person name="Chan A."/>
            <person name="Zhou S."/>
            <person name="Gentzbittel L."/>
            <person name="Childs K.L."/>
            <person name="Yandell M."/>
            <person name="Gundlach H."/>
            <person name="Mayer K.F."/>
            <person name="Schwartz D.C."/>
            <person name="Town C.D."/>
        </authorList>
    </citation>
    <scope>GENOME REANNOTATION</scope>
    <source>
        <strain evidence="6 7">cv. Jemalong A17</strain>
    </source>
</reference>
<reference evidence="6" key="3">
    <citation type="submission" date="2015-04" db="UniProtKB">
        <authorList>
            <consortium name="EnsemblPlants"/>
        </authorList>
    </citation>
    <scope>IDENTIFICATION</scope>
    <source>
        <strain evidence="6">cv. Jemalong A17</strain>
    </source>
</reference>
<evidence type="ECO:0000256" key="1">
    <source>
        <dbReference type="ARBA" id="ARBA00004294"/>
    </source>
</evidence>
<feature type="compositionally biased region" description="Polar residues" evidence="4">
    <location>
        <begin position="60"/>
        <end position="94"/>
    </location>
</feature>
<name>G7LCB5_MEDTR</name>
<keyword evidence="3" id="KW-1000">Mitochondrion outer membrane</keyword>
<evidence type="ECO:0000256" key="2">
    <source>
        <dbReference type="ARBA" id="ARBA00022452"/>
    </source>
</evidence>
<keyword evidence="2" id="KW-0472">Membrane</keyword>
<accession>A0A0C3Y888</accession>
<dbReference type="STRING" id="3880.G7LCB5"/>
<keyword evidence="3" id="KW-0496">Mitochondrion</keyword>
<evidence type="ECO:0000313" key="5">
    <source>
        <dbReference type="EMBL" id="AET05482.2"/>
    </source>
</evidence>
<feature type="compositionally biased region" description="Polar residues" evidence="4">
    <location>
        <begin position="1"/>
        <end position="37"/>
    </location>
</feature>
<comment type="subcellular location">
    <subcellularLocation>
        <location evidence="1">Mitochondrion outer membrane</location>
    </subcellularLocation>
</comment>
<dbReference type="EMBL" id="CM001224">
    <property type="protein sequence ID" value="AET05482.2"/>
    <property type="molecule type" value="Genomic_DNA"/>
</dbReference>
<keyword evidence="7" id="KW-1185">Reference proteome</keyword>
<keyword evidence="2" id="KW-0812">Transmembrane</keyword>
<dbReference type="eggNOG" id="KOG3296">
    <property type="taxonomic scope" value="Eukaryota"/>
</dbReference>
<dbReference type="GO" id="GO:0008320">
    <property type="term" value="F:protein transmembrane transporter activity"/>
    <property type="evidence" value="ECO:0007669"/>
    <property type="project" value="InterPro"/>
</dbReference>
<protein>
    <submittedName>
        <fullName evidence="5">Porin/voltage-dependent anion-selective channel protein</fullName>
    </submittedName>
</protein>
<sequence length="282" mass="31926">MENEQQLPKNSSKQLKSRIETPSPSAQERTDVSNTEGPLNIIEEKGIQNKCQRKPRAMENEQQLPKNSSKQLKSRIETPSPSAQERTDVSNTEGPLNIIEKKGIQNKCQRKPRGRPKKDCGLPNLAMNIMQNTSINNPDVRPTPVLNMNTTYRQALRQNDSRTDEALHILTVATMVPPIPTADDKKVDQKVDHSNLPCPIPFEELHREAMMSLKPELFEGMRFDFTKILNQKFSLNHSVSMGPTEIPSQSAEVIKIPTANYEFGANFIDHPKVYLPDTTQFE</sequence>
<gene>
    <name evidence="5" type="ordered locus">MTR_8g106070</name>
</gene>
<keyword evidence="2" id="KW-1134">Transmembrane beta strand</keyword>
<reference evidence="5 7" key="1">
    <citation type="journal article" date="2011" name="Nature">
        <title>The Medicago genome provides insight into the evolution of rhizobial symbioses.</title>
        <authorList>
            <person name="Young N.D."/>
            <person name="Debelle F."/>
            <person name="Oldroyd G.E."/>
            <person name="Geurts R."/>
            <person name="Cannon S.B."/>
            <person name="Udvardi M.K."/>
            <person name="Benedito V.A."/>
            <person name="Mayer K.F."/>
            <person name="Gouzy J."/>
            <person name="Schoof H."/>
            <person name="Van de Peer Y."/>
            <person name="Proost S."/>
            <person name="Cook D.R."/>
            <person name="Meyers B.C."/>
            <person name="Spannagl M."/>
            <person name="Cheung F."/>
            <person name="De Mita S."/>
            <person name="Krishnakumar V."/>
            <person name="Gundlach H."/>
            <person name="Zhou S."/>
            <person name="Mudge J."/>
            <person name="Bharti A.K."/>
            <person name="Murray J.D."/>
            <person name="Naoumkina M.A."/>
            <person name="Rosen B."/>
            <person name="Silverstein K.A."/>
            <person name="Tang H."/>
            <person name="Rombauts S."/>
            <person name="Zhao P.X."/>
            <person name="Zhou P."/>
            <person name="Barbe V."/>
            <person name="Bardou P."/>
            <person name="Bechner M."/>
            <person name="Bellec A."/>
            <person name="Berger A."/>
            <person name="Berges H."/>
            <person name="Bidwell S."/>
            <person name="Bisseling T."/>
            <person name="Choisne N."/>
            <person name="Couloux A."/>
            <person name="Denny R."/>
            <person name="Deshpande S."/>
            <person name="Dai X."/>
            <person name="Doyle J.J."/>
            <person name="Dudez A.M."/>
            <person name="Farmer A.D."/>
            <person name="Fouteau S."/>
            <person name="Franken C."/>
            <person name="Gibelin C."/>
            <person name="Gish J."/>
            <person name="Goldstein S."/>
            <person name="Gonzalez A.J."/>
            <person name="Green P.J."/>
            <person name="Hallab A."/>
            <person name="Hartog M."/>
            <person name="Hua A."/>
            <person name="Humphray S.J."/>
            <person name="Jeong D.H."/>
            <person name="Jing Y."/>
            <person name="Jocker A."/>
            <person name="Kenton S.M."/>
            <person name="Kim D.J."/>
            <person name="Klee K."/>
            <person name="Lai H."/>
            <person name="Lang C."/>
            <person name="Lin S."/>
            <person name="Macmil S.L."/>
            <person name="Magdelenat G."/>
            <person name="Matthews L."/>
            <person name="McCorrison J."/>
            <person name="Monaghan E.L."/>
            <person name="Mun J.H."/>
            <person name="Najar F.Z."/>
            <person name="Nicholson C."/>
            <person name="Noirot C."/>
            <person name="O'Bleness M."/>
            <person name="Paule C.R."/>
            <person name="Poulain J."/>
            <person name="Prion F."/>
            <person name="Qin B."/>
            <person name="Qu C."/>
            <person name="Retzel E.F."/>
            <person name="Riddle C."/>
            <person name="Sallet E."/>
            <person name="Samain S."/>
            <person name="Samson N."/>
            <person name="Sanders I."/>
            <person name="Saurat O."/>
            <person name="Scarpelli C."/>
            <person name="Schiex T."/>
            <person name="Segurens B."/>
            <person name="Severin A.J."/>
            <person name="Sherrier D.J."/>
            <person name="Shi R."/>
            <person name="Sims S."/>
            <person name="Singer S.R."/>
            <person name="Sinharoy S."/>
            <person name="Sterck L."/>
            <person name="Viollet A."/>
            <person name="Wang B.B."/>
            <person name="Wang K."/>
            <person name="Wang M."/>
            <person name="Wang X."/>
            <person name="Warfsmann J."/>
            <person name="Weissenbach J."/>
            <person name="White D.D."/>
            <person name="White J.D."/>
            <person name="Wiley G.B."/>
            <person name="Wincker P."/>
            <person name="Xing Y."/>
            <person name="Yang L."/>
            <person name="Yao Z."/>
            <person name="Ying F."/>
            <person name="Zhai J."/>
            <person name="Zhou L."/>
            <person name="Zuber A."/>
            <person name="Denarie J."/>
            <person name="Dixon R.A."/>
            <person name="May G.D."/>
            <person name="Schwartz D.C."/>
            <person name="Rogers J."/>
            <person name="Quetier F."/>
            <person name="Town C.D."/>
            <person name="Roe B.A."/>
        </authorList>
    </citation>
    <scope>NUCLEOTIDE SEQUENCE [LARGE SCALE GENOMIC DNA]</scope>
    <source>
        <strain evidence="5">A17</strain>
        <strain evidence="6 7">cv. Jemalong A17</strain>
    </source>
</reference>
<dbReference type="AlphaFoldDB" id="G7LCB5"/>
<evidence type="ECO:0000313" key="6">
    <source>
        <dbReference type="EnsemblPlants" id="AET05482"/>
    </source>
</evidence>
<dbReference type="GO" id="GO:0005741">
    <property type="term" value="C:mitochondrial outer membrane"/>
    <property type="evidence" value="ECO:0007669"/>
    <property type="project" value="UniProtKB-SubCell"/>
</dbReference>
<dbReference type="EnsemblPlants" id="AET05482">
    <property type="protein sequence ID" value="AET05482"/>
    <property type="gene ID" value="MTR_8g106070"/>
</dbReference>
<dbReference type="Proteomes" id="UP000002051">
    <property type="component" value="Chromosome 8"/>
</dbReference>
<accession>G7LCB5</accession>
<evidence type="ECO:0000256" key="3">
    <source>
        <dbReference type="ARBA" id="ARBA00022787"/>
    </source>
</evidence>
<organism evidence="5 7">
    <name type="scientific">Medicago truncatula</name>
    <name type="common">Barrel medic</name>
    <name type="synonym">Medicago tribuloides</name>
    <dbReference type="NCBI Taxonomy" id="3880"/>
    <lineage>
        <taxon>Eukaryota</taxon>
        <taxon>Viridiplantae</taxon>
        <taxon>Streptophyta</taxon>
        <taxon>Embryophyta</taxon>
        <taxon>Tracheophyta</taxon>
        <taxon>Spermatophyta</taxon>
        <taxon>Magnoliopsida</taxon>
        <taxon>eudicotyledons</taxon>
        <taxon>Gunneridae</taxon>
        <taxon>Pentapetalae</taxon>
        <taxon>rosids</taxon>
        <taxon>fabids</taxon>
        <taxon>Fabales</taxon>
        <taxon>Fabaceae</taxon>
        <taxon>Papilionoideae</taxon>
        <taxon>50 kb inversion clade</taxon>
        <taxon>NPAAA clade</taxon>
        <taxon>Hologalegina</taxon>
        <taxon>IRL clade</taxon>
        <taxon>Trifolieae</taxon>
        <taxon>Medicago</taxon>
    </lineage>
</organism>
<dbReference type="GO" id="GO:0030150">
    <property type="term" value="P:protein import into mitochondrial matrix"/>
    <property type="evidence" value="ECO:0007669"/>
    <property type="project" value="InterPro"/>
</dbReference>
<dbReference type="InterPro" id="IPR037930">
    <property type="entry name" value="Tom40"/>
</dbReference>
<proteinExistence type="predicted"/>
<evidence type="ECO:0000313" key="7">
    <source>
        <dbReference type="Proteomes" id="UP000002051"/>
    </source>
</evidence>
<dbReference type="HOGENOM" id="CLU_988210_0_0_1"/>
<dbReference type="PANTHER" id="PTHR10802">
    <property type="entry name" value="MITOCHONDRIAL IMPORT RECEPTOR SUBUNIT TOM40"/>
    <property type="match status" value="1"/>
</dbReference>
<feature type="region of interest" description="Disordered" evidence="4">
    <location>
        <begin position="1"/>
        <end position="123"/>
    </location>
</feature>